<dbReference type="SUPFAM" id="SSF54523">
    <property type="entry name" value="Pili subunits"/>
    <property type="match status" value="1"/>
</dbReference>
<dbReference type="Proteomes" id="UP000198784">
    <property type="component" value="Unassembled WGS sequence"/>
</dbReference>
<dbReference type="PROSITE" id="PS00409">
    <property type="entry name" value="PROKAR_NTER_METHYL"/>
    <property type="match status" value="1"/>
</dbReference>
<reference evidence="16" key="1">
    <citation type="submission" date="2016-10" db="EMBL/GenBank/DDBJ databases">
        <authorList>
            <person name="Varghese N."/>
            <person name="Submissions S."/>
        </authorList>
    </citation>
    <scope>NUCLEOTIDE SEQUENCE [LARGE SCALE GENOMIC DNA]</scope>
    <source>
        <strain evidence="16">DSM 17834</strain>
    </source>
</reference>
<dbReference type="Pfam" id="PF07963">
    <property type="entry name" value="N_methyl"/>
    <property type="match status" value="1"/>
</dbReference>
<evidence type="ECO:0000256" key="8">
    <source>
        <dbReference type="ARBA" id="ARBA00022692"/>
    </source>
</evidence>
<keyword evidence="7" id="KW-0997">Cell inner membrane</keyword>
<comment type="subcellular location">
    <subcellularLocation>
        <location evidence="1">Cell inner membrane</location>
        <topology evidence="1">Single-pass membrane protein</topology>
    </subcellularLocation>
</comment>
<evidence type="ECO:0000256" key="7">
    <source>
        <dbReference type="ARBA" id="ARBA00022519"/>
    </source>
</evidence>
<accession>A0A1I5QFL8</accession>
<dbReference type="NCBIfam" id="TIGR01710">
    <property type="entry name" value="typeII_sec_gspG"/>
    <property type="match status" value="1"/>
</dbReference>
<dbReference type="Pfam" id="PF08334">
    <property type="entry name" value="T2SSG"/>
    <property type="match status" value="1"/>
</dbReference>
<evidence type="ECO:0000259" key="14">
    <source>
        <dbReference type="Pfam" id="PF08334"/>
    </source>
</evidence>
<dbReference type="InterPro" id="IPR010054">
    <property type="entry name" value="Type2_sec_GspG"/>
</dbReference>
<evidence type="ECO:0000256" key="9">
    <source>
        <dbReference type="ARBA" id="ARBA00022927"/>
    </source>
</evidence>
<keyword evidence="8 13" id="KW-0812">Transmembrane</keyword>
<organism evidence="15 16">
    <name type="scientific">Pseudomonas borbori</name>
    <dbReference type="NCBI Taxonomy" id="289003"/>
    <lineage>
        <taxon>Bacteria</taxon>
        <taxon>Pseudomonadati</taxon>
        <taxon>Pseudomonadota</taxon>
        <taxon>Gammaproteobacteria</taxon>
        <taxon>Pseudomonadales</taxon>
        <taxon>Pseudomonadaceae</taxon>
        <taxon>Pseudomonas</taxon>
    </lineage>
</organism>
<dbReference type="InterPro" id="IPR012902">
    <property type="entry name" value="N_methyl_site"/>
</dbReference>
<gene>
    <name evidence="15" type="ORF">SAMN05216190_110151</name>
</gene>
<dbReference type="GO" id="GO:0015627">
    <property type="term" value="C:type II protein secretion system complex"/>
    <property type="evidence" value="ECO:0007669"/>
    <property type="project" value="InterPro"/>
</dbReference>
<comment type="similarity">
    <text evidence="2">Belongs to the GSP G family.</text>
</comment>
<dbReference type="GO" id="GO:0005886">
    <property type="term" value="C:plasma membrane"/>
    <property type="evidence" value="ECO:0007669"/>
    <property type="project" value="UniProtKB-SubCell"/>
</dbReference>
<evidence type="ECO:0000256" key="2">
    <source>
        <dbReference type="ARBA" id="ARBA00009984"/>
    </source>
</evidence>
<dbReference type="PRINTS" id="PR00813">
    <property type="entry name" value="BCTERIALGSPG"/>
</dbReference>
<protein>
    <recommendedName>
        <fullName evidence="3">Type II secretion system core protein G</fullName>
    </recommendedName>
    <alternativeName>
        <fullName evidence="12">General secretion pathway protein G</fullName>
    </alternativeName>
</protein>
<evidence type="ECO:0000256" key="11">
    <source>
        <dbReference type="ARBA" id="ARBA00023136"/>
    </source>
</evidence>
<dbReference type="PANTHER" id="PTHR30093">
    <property type="entry name" value="GENERAL SECRETION PATHWAY PROTEIN G"/>
    <property type="match status" value="1"/>
</dbReference>
<evidence type="ECO:0000256" key="3">
    <source>
        <dbReference type="ARBA" id="ARBA00020042"/>
    </source>
</evidence>
<feature type="domain" description="Type II secretion system protein GspG C-terminal" evidence="14">
    <location>
        <begin position="52"/>
        <end position="161"/>
    </location>
</feature>
<dbReference type="EMBL" id="FOWX01000010">
    <property type="protein sequence ID" value="SFP44927.1"/>
    <property type="molecule type" value="Genomic_DNA"/>
</dbReference>
<dbReference type="InterPro" id="IPR013545">
    <property type="entry name" value="T2SS_protein-GspG_C"/>
</dbReference>
<dbReference type="GO" id="GO:0015628">
    <property type="term" value="P:protein secretion by the type II secretion system"/>
    <property type="evidence" value="ECO:0007669"/>
    <property type="project" value="InterPro"/>
</dbReference>
<evidence type="ECO:0000256" key="13">
    <source>
        <dbReference type="SAM" id="Phobius"/>
    </source>
</evidence>
<dbReference type="STRING" id="289003.SAMN05216190_110151"/>
<feature type="transmembrane region" description="Helical" evidence="13">
    <location>
        <begin position="30"/>
        <end position="50"/>
    </location>
</feature>
<keyword evidence="4" id="KW-0813">Transport</keyword>
<dbReference type="Gene3D" id="3.30.700.10">
    <property type="entry name" value="Glycoprotein, Type 4 Pilin"/>
    <property type="match status" value="1"/>
</dbReference>
<keyword evidence="6" id="KW-0488">Methylation</keyword>
<keyword evidence="9" id="KW-0653">Protein transport</keyword>
<keyword evidence="11 13" id="KW-0472">Membrane</keyword>
<dbReference type="NCBIfam" id="TIGR02532">
    <property type="entry name" value="IV_pilin_GFxxxE"/>
    <property type="match status" value="1"/>
</dbReference>
<evidence type="ECO:0000256" key="6">
    <source>
        <dbReference type="ARBA" id="ARBA00022481"/>
    </source>
</evidence>
<keyword evidence="16" id="KW-1185">Reference proteome</keyword>
<evidence type="ECO:0000313" key="16">
    <source>
        <dbReference type="Proteomes" id="UP000198784"/>
    </source>
</evidence>
<sequence length="163" mass="17602">MNSRSLQHAGGIVKTTEAAWQRAARRQAGFTLIEIMVVVVILGILAALVVPQIMSRPDQAKVTVARGDIKAISAALDMYKLDNHAYPSTQQGLEALVDKPTGNPPAKNWNREGYLKRLPIDPWGNVYQYLAPGTKGAFDLYSLGADGKPGGSELDADIGSWDL</sequence>
<dbReference type="InterPro" id="IPR045584">
    <property type="entry name" value="Pilin-like"/>
</dbReference>
<evidence type="ECO:0000256" key="12">
    <source>
        <dbReference type="ARBA" id="ARBA00078005"/>
    </source>
</evidence>
<keyword evidence="5" id="KW-1003">Cell membrane</keyword>
<evidence type="ECO:0000256" key="4">
    <source>
        <dbReference type="ARBA" id="ARBA00022448"/>
    </source>
</evidence>
<dbReference type="InterPro" id="IPR000983">
    <property type="entry name" value="Bac_GSPG_pilin"/>
</dbReference>
<name>A0A1I5QFL8_9PSED</name>
<dbReference type="FunFam" id="3.30.700.10:FF:000001">
    <property type="entry name" value="General secretion pathway protein G"/>
    <property type="match status" value="1"/>
</dbReference>
<evidence type="ECO:0000256" key="5">
    <source>
        <dbReference type="ARBA" id="ARBA00022475"/>
    </source>
</evidence>
<dbReference type="AlphaFoldDB" id="A0A1I5QFL8"/>
<keyword evidence="10 13" id="KW-1133">Transmembrane helix</keyword>
<proteinExistence type="inferred from homology"/>
<evidence type="ECO:0000313" key="15">
    <source>
        <dbReference type="EMBL" id="SFP44927.1"/>
    </source>
</evidence>
<dbReference type="PANTHER" id="PTHR30093:SF44">
    <property type="entry name" value="TYPE II SECRETION SYSTEM CORE PROTEIN G"/>
    <property type="match status" value="1"/>
</dbReference>
<evidence type="ECO:0000256" key="10">
    <source>
        <dbReference type="ARBA" id="ARBA00022989"/>
    </source>
</evidence>
<evidence type="ECO:0000256" key="1">
    <source>
        <dbReference type="ARBA" id="ARBA00004377"/>
    </source>
</evidence>